<evidence type="ECO:0000259" key="6">
    <source>
        <dbReference type="PROSITE" id="PS50112"/>
    </source>
</evidence>
<dbReference type="Pfam" id="PF01590">
    <property type="entry name" value="GAF"/>
    <property type="match status" value="1"/>
</dbReference>
<dbReference type="EMBL" id="CP006585">
    <property type="protein sequence ID" value="AGW14326.1"/>
    <property type="molecule type" value="Genomic_DNA"/>
</dbReference>
<dbReference type="InterPro" id="IPR029016">
    <property type="entry name" value="GAF-like_dom_sf"/>
</dbReference>
<dbReference type="PATRIC" id="fig|1121448.10.peg.2545"/>
<dbReference type="STRING" id="1121448.DGI_2595"/>
<dbReference type="PANTHER" id="PTHR46663">
    <property type="entry name" value="DIGUANYLATE CYCLASE DGCT-RELATED"/>
    <property type="match status" value="1"/>
</dbReference>
<dbReference type="InterPro" id="IPR001294">
    <property type="entry name" value="Phytochrome"/>
</dbReference>
<reference evidence="8 9" key="1">
    <citation type="journal article" date="2013" name="J. Bacteriol.">
        <title>Roles of HynAB and Ech, the only two hydrogenases found in the model sulfate reducer Desulfovibrio gigas.</title>
        <authorList>
            <person name="Morais-Silva F.O."/>
            <person name="Santos C.I."/>
            <person name="Rodrigues R."/>
            <person name="Pereira I.A."/>
            <person name="Rodrigues-Pousada C."/>
        </authorList>
    </citation>
    <scope>NUCLEOTIDE SEQUENCE [LARGE SCALE GENOMIC DNA]</scope>
    <source>
        <strain evidence="9">ATCC 19364 / DSM 1382 / NCIMB 9332 / VKM B-1759</strain>
    </source>
</reference>
<dbReference type="InterPro" id="IPR013654">
    <property type="entry name" value="PAS_2"/>
</dbReference>
<dbReference type="SUPFAM" id="SSF55781">
    <property type="entry name" value="GAF domain-like"/>
    <property type="match status" value="2"/>
</dbReference>
<dbReference type="PROSITE" id="PS50112">
    <property type="entry name" value="PAS"/>
    <property type="match status" value="1"/>
</dbReference>
<dbReference type="Pfam" id="PF00990">
    <property type="entry name" value="GGDEF"/>
    <property type="match status" value="1"/>
</dbReference>
<feature type="domain" description="GGDEF" evidence="7">
    <location>
        <begin position="666"/>
        <end position="799"/>
    </location>
</feature>
<dbReference type="SMART" id="SM00086">
    <property type="entry name" value="PAC"/>
    <property type="match status" value="1"/>
</dbReference>
<evidence type="ECO:0000256" key="1">
    <source>
        <dbReference type="ARBA" id="ARBA00022543"/>
    </source>
</evidence>
<dbReference type="InterPro" id="IPR013515">
    <property type="entry name" value="Phytochrome_cen-reg"/>
</dbReference>
<keyword evidence="1" id="KW-0600">Photoreceptor protein</keyword>
<evidence type="ECO:0000313" key="9">
    <source>
        <dbReference type="Proteomes" id="UP000016587"/>
    </source>
</evidence>
<evidence type="ECO:0000313" key="8">
    <source>
        <dbReference type="EMBL" id="AGW14326.1"/>
    </source>
</evidence>
<dbReference type="PANTHER" id="PTHR46663:SF3">
    <property type="entry name" value="SLL0267 PROTEIN"/>
    <property type="match status" value="1"/>
</dbReference>
<dbReference type="PROSITE" id="PS50887">
    <property type="entry name" value="GGDEF"/>
    <property type="match status" value="1"/>
</dbReference>
<evidence type="ECO:0000256" key="2">
    <source>
        <dbReference type="ARBA" id="ARBA00022606"/>
    </source>
</evidence>
<dbReference type="Gene3D" id="3.30.450.270">
    <property type="match status" value="1"/>
</dbReference>
<keyword evidence="9" id="KW-1185">Reference proteome</keyword>
<dbReference type="InterPro" id="IPR035965">
    <property type="entry name" value="PAS-like_dom_sf"/>
</dbReference>
<dbReference type="InterPro" id="IPR013655">
    <property type="entry name" value="PAS_fold_3"/>
</dbReference>
<organism evidence="8 9">
    <name type="scientific">Megalodesulfovibrio gigas (strain ATCC 19364 / DSM 1382 / NCIMB 9332 / VKM B-1759)</name>
    <name type="common">Desulfovibrio gigas</name>
    <dbReference type="NCBI Taxonomy" id="1121448"/>
    <lineage>
        <taxon>Bacteria</taxon>
        <taxon>Pseudomonadati</taxon>
        <taxon>Thermodesulfobacteriota</taxon>
        <taxon>Desulfovibrionia</taxon>
        <taxon>Desulfovibrionales</taxon>
        <taxon>Desulfovibrionaceae</taxon>
        <taxon>Megalodesulfovibrio</taxon>
    </lineage>
</organism>
<name>T2GDX4_MEGG1</name>
<protein>
    <submittedName>
        <fullName evidence="8">Putative phytochrome-like protein Cph1 family protein</fullName>
    </submittedName>
</protein>
<dbReference type="InterPro" id="IPR043150">
    <property type="entry name" value="Phytochrome_PHY_sf"/>
</dbReference>
<dbReference type="NCBIfam" id="TIGR00254">
    <property type="entry name" value="GGDEF"/>
    <property type="match status" value="1"/>
</dbReference>
<dbReference type="HOGENOM" id="CLU_000445_50_5_7"/>
<proteinExistence type="predicted"/>
<dbReference type="Proteomes" id="UP000016587">
    <property type="component" value="Chromosome"/>
</dbReference>
<dbReference type="FunFam" id="3.30.70.270:FF:000001">
    <property type="entry name" value="Diguanylate cyclase domain protein"/>
    <property type="match status" value="1"/>
</dbReference>
<dbReference type="InterPro" id="IPR000014">
    <property type="entry name" value="PAS"/>
</dbReference>
<evidence type="ECO:0000259" key="5">
    <source>
        <dbReference type="PROSITE" id="PS50046"/>
    </source>
</evidence>
<dbReference type="NCBIfam" id="TIGR00229">
    <property type="entry name" value="sensory_box"/>
    <property type="match status" value="1"/>
</dbReference>
<keyword evidence="4" id="KW-0675">Receptor</keyword>
<dbReference type="InterPro" id="IPR000160">
    <property type="entry name" value="GGDEF_dom"/>
</dbReference>
<dbReference type="Pfam" id="PF08447">
    <property type="entry name" value="PAS_3"/>
    <property type="match status" value="1"/>
</dbReference>
<sequence length="804" mass="89501">MGPGVHTVRSCDREPVHIPGRIQAYGAMLVADAVTRRLLRAGGDCETLLGQPAQAVVQASLAELFDHDSQEDVRFLLETAGERPNAIRMLHPAADPARSLVATACRSGGAVLLECEAARPVSLLTDLLRDCQDVQTHLRLATDIPALWQSMTDSVRHLTGFDRVMLYKFHDDFSGEVVAEAMDARLRPFLGHRYPASDIPEPARQLYLQNWLRIIPDVHVAQPPLEPCAGEESSPPLDMTHARLRAVSPIHIEYLKNMGVEASLSLSVLVAGRLWGLVACHHYAGPRFLHPEQQRALVLIAGDFSHALEALLAQQAERQRQVKDALLASLQGKISGTQPLEALVRRIAPDLMQLVDAEGVALVDNGEIIAMGRTPAASVVVFVADWLSRQLTDDIHATNALGRDLPESQAWRHLAAGVLGLRLGGYGNIFLLWFRPEIVVEELWGGDPQQPYTMHPKSGVAHPRTSFETFRLEITGLCTAWTRHDMYAVKRLVPLFNAHMLRIADAVLRISEQRFRLLVERAQEGIVVLQDWRLAYFNPMLMRMTGYAEDELAGEPFLQFVLPEDRPLVHDRHLMRLAGQDDGQRYRFRALHRNGSTVWVESSGVNIEWNGRPATLSFMMDITDRLNDEERIRFMAHYDALTALPNRTLFFDRLHQSLAQARREQARLAIAFIDLDKFKPVNDLYGHAVGDLLLQAVARRITGLVRESDTVARLGGDEFVLLMPGIAMEAHAVRVAQKIQDALDLPFALAGHEIHISSSIGIAIYPDHGQTEQELCTNADKAMYRVKHGGRSGIALHQEPSAPA</sequence>
<dbReference type="GO" id="GO:0009881">
    <property type="term" value="F:photoreceptor activity"/>
    <property type="evidence" value="ECO:0007669"/>
    <property type="project" value="UniProtKB-KW"/>
</dbReference>
<dbReference type="Gene3D" id="3.30.450.20">
    <property type="entry name" value="PAS domain"/>
    <property type="match status" value="2"/>
</dbReference>
<dbReference type="CDD" id="cd00130">
    <property type="entry name" value="PAS"/>
    <property type="match status" value="1"/>
</dbReference>
<dbReference type="InterPro" id="IPR029787">
    <property type="entry name" value="Nucleotide_cyclase"/>
</dbReference>
<evidence type="ECO:0000256" key="4">
    <source>
        <dbReference type="ARBA" id="ARBA00023170"/>
    </source>
</evidence>
<dbReference type="Pfam" id="PF00360">
    <property type="entry name" value="PHY"/>
    <property type="match status" value="1"/>
</dbReference>
<evidence type="ECO:0000259" key="7">
    <source>
        <dbReference type="PROSITE" id="PS50887"/>
    </source>
</evidence>
<dbReference type="eggNOG" id="COG2199">
    <property type="taxonomic scope" value="Bacteria"/>
</dbReference>
<dbReference type="SMART" id="SM00065">
    <property type="entry name" value="GAF"/>
    <property type="match status" value="1"/>
</dbReference>
<feature type="domain" description="PAS" evidence="6">
    <location>
        <begin position="511"/>
        <end position="581"/>
    </location>
</feature>
<gene>
    <name evidence="8" type="ORF">DGI_2595</name>
</gene>
<dbReference type="InterPro" id="IPR052163">
    <property type="entry name" value="DGC-Regulatory_Protein"/>
</dbReference>
<dbReference type="Pfam" id="PF08446">
    <property type="entry name" value="PAS_2"/>
    <property type="match status" value="1"/>
</dbReference>
<dbReference type="InterPro" id="IPR043128">
    <property type="entry name" value="Rev_trsase/Diguanyl_cyclase"/>
</dbReference>
<feature type="domain" description="Phytochrome chromophore attachment site" evidence="5">
    <location>
        <begin position="143"/>
        <end position="303"/>
    </location>
</feature>
<dbReference type="InterPro" id="IPR001610">
    <property type="entry name" value="PAC"/>
</dbReference>
<dbReference type="PROSITE" id="PS50046">
    <property type="entry name" value="PHYTOCHROME_2"/>
    <property type="match status" value="1"/>
</dbReference>
<keyword evidence="3" id="KW-0157">Chromophore</keyword>
<dbReference type="KEGG" id="dgg:DGI_2595"/>
<dbReference type="InterPro" id="IPR016132">
    <property type="entry name" value="Phyto_chromo_attachment"/>
</dbReference>
<dbReference type="PRINTS" id="PR01033">
    <property type="entry name" value="PHYTOCHROME"/>
</dbReference>
<dbReference type="SUPFAM" id="SSF55785">
    <property type="entry name" value="PYP-like sensor domain (PAS domain)"/>
    <property type="match status" value="2"/>
</dbReference>
<dbReference type="SMART" id="SM00267">
    <property type="entry name" value="GGDEF"/>
    <property type="match status" value="1"/>
</dbReference>
<dbReference type="GO" id="GO:0006355">
    <property type="term" value="P:regulation of DNA-templated transcription"/>
    <property type="evidence" value="ECO:0007669"/>
    <property type="project" value="InterPro"/>
</dbReference>
<dbReference type="InterPro" id="IPR003018">
    <property type="entry name" value="GAF"/>
</dbReference>
<accession>T2GDX4</accession>
<keyword evidence="2" id="KW-0716">Sensory transduction</keyword>
<reference evidence="9" key="2">
    <citation type="submission" date="2013-07" db="EMBL/GenBank/DDBJ databases">
        <authorList>
            <person name="Morais-Silva F.O."/>
            <person name="Rezende A.M."/>
            <person name="Pimentel C."/>
            <person name="Resende D.M."/>
            <person name="Santos C.I."/>
            <person name="Clemente C."/>
            <person name="de Oliveira L.M."/>
            <person name="da Silva S.M."/>
            <person name="Costa D.A."/>
            <person name="Varela-Raposo A."/>
            <person name="Horacio E.C.A."/>
            <person name="Matos M."/>
            <person name="Flores O."/>
            <person name="Ruiz J.C."/>
            <person name="Rodrigues-Pousada C."/>
        </authorList>
    </citation>
    <scope>NUCLEOTIDE SEQUENCE [LARGE SCALE GENOMIC DNA]</scope>
    <source>
        <strain evidence="9">ATCC 19364 / DSM 1382 / NCIMB 9332 / VKM B-1759</strain>
    </source>
</reference>
<dbReference type="GO" id="GO:0009584">
    <property type="term" value="P:detection of visible light"/>
    <property type="evidence" value="ECO:0007669"/>
    <property type="project" value="InterPro"/>
</dbReference>
<evidence type="ECO:0000256" key="3">
    <source>
        <dbReference type="ARBA" id="ARBA00022991"/>
    </source>
</evidence>
<dbReference type="Gene3D" id="3.30.450.40">
    <property type="match status" value="1"/>
</dbReference>
<dbReference type="CDD" id="cd01949">
    <property type="entry name" value="GGDEF"/>
    <property type="match status" value="1"/>
</dbReference>
<dbReference type="eggNOG" id="COG4251">
    <property type="taxonomic scope" value="Bacteria"/>
</dbReference>
<dbReference type="SMART" id="SM00091">
    <property type="entry name" value="PAS"/>
    <property type="match status" value="2"/>
</dbReference>
<dbReference type="SUPFAM" id="SSF55073">
    <property type="entry name" value="Nucleotide cyclase"/>
    <property type="match status" value="1"/>
</dbReference>
<dbReference type="AlphaFoldDB" id="T2GDX4"/>
<dbReference type="Gene3D" id="3.30.70.270">
    <property type="match status" value="1"/>
</dbReference>
<dbReference type="GO" id="GO:0003824">
    <property type="term" value="F:catalytic activity"/>
    <property type="evidence" value="ECO:0007669"/>
    <property type="project" value="UniProtKB-ARBA"/>
</dbReference>